<accession>A0A6C0D150</accession>
<dbReference type="EMBL" id="MN739516">
    <property type="protein sequence ID" value="QHT09824.1"/>
    <property type="molecule type" value="Genomic_DNA"/>
</dbReference>
<proteinExistence type="predicted"/>
<protein>
    <submittedName>
        <fullName evidence="1">Uncharacterized protein</fullName>
    </submittedName>
</protein>
<reference evidence="1" key="1">
    <citation type="journal article" date="2020" name="Nature">
        <title>Giant virus diversity and host interactions through global metagenomics.</title>
        <authorList>
            <person name="Schulz F."/>
            <person name="Roux S."/>
            <person name="Paez-Espino D."/>
            <person name="Jungbluth S."/>
            <person name="Walsh D.A."/>
            <person name="Denef V.J."/>
            <person name="McMahon K.D."/>
            <person name="Konstantinidis K.T."/>
            <person name="Eloe-Fadrosh E.A."/>
            <person name="Kyrpides N.C."/>
            <person name="Woyke T."/>
        </authorList>
    </citation>
    <scope>NUCLEOTIDE SEQUENCE</scope>
    <source>
        <strain evidence="1">GVMAG-M-3300023174-102</strain>
    </source>
</reference>
<sequence>MKIQTPFTFKQIDDIKKITNNELLYFRKCIKLNEIIKDVDCTKKDVEYLIKRMDVIENKLDILLNKKQSKNIWKRFFYKK</sequence>
<dbReference type="AlphaFoldDB" id="A0A6C0D150"/>
<evidence type="ECO:0000313" key="1">
    <source>
        <dbReference type="EMBL" id="QHT09824.1"/>
    </source>
</evidence>
<name>A0A6C0D150_9ZZZZ</name>
<organism evidence="1">
    <name type="scientific">viral metagenome</name>
    <dbReference type="NCBI Taxonomy" id="1070528"/>
    <lineage>
        <taxon>unclassified sequences</taxon>
        <taxon>metagenomes</taxon>
        <taxon>organismal metagenomes</taxon>
    </lineage>
</organism>